<name>A0ACB9F9W5_CICIN</name>
<organism evidence="1 2">
    <name type="scientific">Cichorium intybus</name>
    <name type="common">Chicory</name>
    <dbReference type="NCBI Taxonomy" id="13427"/>
    <lineage>
        <taxon>Eukaryota</taxon>
        <taxon>Viridiplantae</taxon>
        <taxon>Streptophyta</taxon>
        <taxon>Embryophyta</taxon>
        <taxon>Tracheophyta</taxon>
        <taxon>Spermatophyta</taxon>
        <taxon>Magnoliopsida</taxon>
        <taxon>eudicotyledons</taxon>
        <taxon>Gunneridae</taxon>
        <taxon>Pentapetalae</taxon>
        <taxon>asterids</taxon>
        <taxon>campanulids</taxon>
        <taxon>Asterales</taxon>
        <taxon>Asteraceae</taxon>
        <taxon>Cichorioideae</taxon>
        <taxon>Cichorieae</taxon>
        <taxon>Cichoriinae</taxon>
        <taxon>Cichorium</taxon>
    </lineage>
</organism>
<gene>
    <name evidence="1" type="ORF">L2E82_18115</name>
</gene>
<comment type="caution">
    <text evidence="1">The sequence shown here is derived from an EMBL/GenBank/DDBJ whole genome shotgun (WGS) entry which is preliminary data.</text>
</comment>
<keyword evidence="2" id="KW-1185">Reference proteome</keyword>
<evidence type="ECO:0000313" key="1">
    <source>
        <dbReference type="EMBL" id="KAI3767740.1"/>
    </source>
</evidence>
<reference evidence="1 2" key="2">
    <citation type="journal article" date="2022" name="Mol. Ecol. Resour.">
        <title>The genomes of chicory, endive, great burdock and yacon provide insights into Asteraceae paleo-polyploidization history and plant inulin production.</title>
        <authorList>
            <person name="Fan W."/>
            <person name="Wang S."/>
            <person name="Wang H."/>
            <person name="Wang A."/>
            <person name="Jiang F."/>
            <person name="Liu H."/>
            <person name="Zhao H."/>
            <person name="Xu D."/>
            <person name="Zhang Y."/>
        </authorList>
    </citation>
    <scope>NUCLEOTIDE SEQUENCE [LARGE SCALE GENOMIC DNA]</scope>
    <source>
        <strain evidence="2">cv. Punajuju</strain>
        <tissue evidence="1">Leaves</tissue>
    </source>
</reference>
<protein>
    <submittedName>
        <fullName evidence="1">Uncharacterized protein</fullName>
    </submittedName>
</protein>
<accession>A0ACB9F9W5</accession>
<proteinExistence type="predicted"/>
<dbReference type="Proteomes" id="UP001055811">
    <property type="component" value="Linkage Group LG03"/>
</dbReference>
<evidence type="ECO:0000313" key="2">
    <source>
        <dbReference type="Proteomes" id="UP001055811"/>
    </source>
</evidence>
<reference evidence="2" key="1">
    <citation type="journal article" date="2022" name="Mol. Ecol. Resour.">
        <title>The genomes of chicory, endive, great burdock and yacon provide insights into Asteraceae palaeo-polyploidization history and plant inulin production.</title>
        <authorList>
            <person name="Fan W."/>
            <person name="Wang S."/>
            <person name="Wang H."/>
            <person name="Wang A."/>
            <person name="Jiang F."/>
            <person name="Liu H."/>
            <person name="Zhao H."/>
            <person name="Xu D."/>
            <person name="Zhang Y."/>
        </authorList>
    </citation>
    <scope>NUCLEOTIDE SEQUENCE [LARGE SCALE GENOMIC DNA]</scope>
    <source>
        <strain evidence="2">cv. Punajuju</strain>
    </source>
</reference>
<sequence>MVHVHHSRRHSQPENIENFVRVIFIPRLAGFHLHPAHAYALLQQQEETLRIPNRSSPKYMENFMGVIFIPTPENMSNVLIETDCQPALMLRVGELDEDDPMKSKNGVEFSFSFSVENAFG</sequence>
<dbReference type="EMBL" id="CM042011">
    <property type="protein sequence ID" value="KAI3767740.1"/>
    <property type="molecule type" value="Genomic_DNA"/>
</dbReference>